<reference evidence="7 8" key="2">
    <citation type="submission" date="2020-06" db="EMBL/GenBank/DDBJ databases">
        <title>Halomonas songnenensis sp. nov., a moderately halophilic bacterium isolated from saline and alkaline soils.</title>
        <authorList>
            <person name="Jiang J."/>
            <person name="Pan Y."/>
        </authorList>
    </citation>
    <scope>NUCLEOTIDE SEQUENCE [LARGE SCALE GENOMIC DNA]</scope>
    <source>
        <strain evidence="7 8">TBZ9</strain>
    </source>
</reference>
<dbReference type="CDD" id="cd13125">
    <property type="entry name" value="MATE_like_10"/>
    <property type="match status" value="1"/>
</dbReference>
<feature type="transmembrane region" description="Helical" evidence="6">
    <location>
        <begin position="185"/>
        <end position="206"/>
    </location>
</feature>
<organism evidence="7 8">
    <name type="scientific">Vreelandella azerica</name>
    <dbReference type="NCBI Taxonomy" id="2732867"/>
    <lineage>
        <taxon>Bacteria</taxon>
        <taxon>Pseudomonadati</taxon>
        <taxon>Pseudomonadota</taxon>
        <taxon>Gammaproteobacteria</taxon>
        <taxon>Oceanospirillales</taxon>
        <taxon>Halomonadaceae</taxon>
        <taxon>Vreelandella</taxon>
    </lineage>
</organism>
<feature type="transmembrane region" description="Helical" evidence="6">
    <location>
        <begin position="160"/>
        <end position="179"/>
    </location>
</feature>
<dbReference type="PANTHER" id="PTHR30250:SF11">
    <property type="entry name" value="O-ANTIGEN TRANSPORTER-RELATED"/>
    <property type="match status" value="1"/>
</dbReference>
<dbReference type="InterPro" id="IPR044550">
    <property type="entry name" value="WzxE"/>
</dbReference>
<feature type="transmembrane region" description="Helical" evidence="6">
    <location>
        <begin position="130"/>
        <end position="148"/>
    </location>
</feature>
<dbReference type="GO" id="GO:0009246">
    <property type="term" value="P:enterobacterial common antigen biosynthetic process"/>
    <property type="evidence" value="ECO:0007669"/>
    <property type="project" value="InterPro"/>
</dbReference>
<feature type="transmembrane region" description="Helical" evidence="6">
    <location>
        <begin position="227"/>
        <end position="252"/>
    </location>
</feature>
<feature type="transmembrane region" description="Helical" evidence="6">
    <location>
        <begin position="432"/>
        <end position="453"/>
    </location>
</feature>
<feature type="transmembrane region" description="Helical" evidence="6">
    <location>
        <begin position="375"/>
        <end position="393"/>
    </location>
</feature>
<keyword evidence="8" id="KW-1185">Reference proteome</keyword>
<dbReference type="Proteomes" id="UP000588806">
    <property type="component" value="Unassembled WGS sequence"/>
</dbReference>
<keyword evidence="2" id="KW-1003">Cell membrane</keyword>
<evidence type="ECO:0000256" key="3">
    <source>
        <dbReference type="ARBA" id="ARBA00022692"/>
    </source>
</evidence>
<protein>
    <submittedName>
        <fullName evidence="7">O-antigen translocase</fullName>
    </submittedName>
</protein>
<keyword evidence="4 6" id="KW-1133">Transmembrane helix</keyword>
<evidence type="ECO:0000313" key="7">
    <source>
        <dbReference type="EMBL" id="NOG31677.1"/>
    </source>
</evidence>
<evidence type="ECO:0000313" key="8">
    <source>
        <dbReference type="Proteomes" id="UP000588806"/>
    </source>
</evidence>
<dbReference type="EMBL" id="JABFHI010000002">
    <property type="protein sequence ID" value="NOG31677.1"/>
    <property type="molecule type" value="Genomic_DNA"/>
</dbReference>
<evidence type="ECO:0000256" key="2">
    <source>
        <dbReference type="ARBA" id="ARBA00022475"/>
    </source>
</evidence>
<feature type="transmembrane region" description="Helical" evidence="6">
    <location>
        <begin position="91"/>
        <end position="110"/>
    </location>
</feature>
<dbReference type="RefSeq" id="WP_171702110.1">
    <property type="nucleotide sequence ID" value="NZ_JABFHI010000002.1"/>
</dbReference>
<feature type="transmembrane region" description="Helical" evidence="6">
    <location>
        <begin position="350"/>
        <end position="368"/>
    </location>
</feature>
<dbReference type="InterPro" id="IPR050833">
    <property type="entry name" value="Poly_Biosynth_Transport"/>
</dbReference>
<accession>A0A7Y3X9G2</accession>
<feature type="transmembrane region" description="Helical" evidence="6">
    <location>
        <begin position="37"/>
        <end position="55"/>
    </location>
</feature>
<gene>
    <name evidence="7" type="ORF">HLB35_07635</name>
</gene>
<feature type="transmembrane region" description="Helical" evidence="6">
    <location>
        <begin position="12"/>
        <end position="31"/>
    </location>
</feature>
<keyword evidence="3 6" id="KW-0812">Transmembrane</keyword>
<evidence type="ECO:0000256" key="4">
    <source>
        <dbReference type="ARBA" id="ARBA00022989"/>
    </source>
</evidence>
<evidence type="ECO:0000256" key="6">
    <source>
        <dbReference type="SAM" id="Phobius"/>
    </source>
</evidence>
<sequence>MKKTDSSNSRGLIRSMLIIGSAQVVKIAISIVRMKLIAVLLGPAGIGLLGIYNNLQQMVGNVAGLGMGSSGVRQIASAKEDAQTLNRVKQVLLAAHLVQGSLAMVAVWLLRHPLAEWLTGDTALATEVGLVGVAILLMLLATAHTALLQGLRRIGDLGRVTVFGALVGTLIGLLAVWQLGQSGLIWFLLVQPLANLLAARFFILRLPQREKAVSLRLKDVWGVWKPMARLGVAFMMGGLATTVTLLLVRTIVTKELGLEAAGHFAAAWGITITYVGFLLGAMGADYYPRLTEVINDRQAANRLMNDQAQLGLAIGGPVLLLLIGMAPWVINLLYAREFGPAVTLLQWQSVGNVFKIASWAMSFAIVAAAHAKIFFFMELSFNVVFLALVWWLLPEVGLKITGIAFLVGYITYFITVYVLVRKLRGFRWQPLSLQLLTLHVLLAISLLILALLFPVLAISISPIIAFITGVVGLRIVLQKTGPEGRLPEKCYQVYARLGWPIKSAS</sequence>
<reference evidence="7 8" key="1">
    <citation type="submission" date="2020-05" db="EMBL/GenBank/DDBJ databases">
        <authorList>
            <person name="Ruan W."/>
            <person name="Jeon C.O."/>
            <person name="Chun B.H."/>
        </authorList>
    </citation>
    <scope>NUCLEOTIDE SEQUENCE [LARGE SCALE GENOMIC DNA]</scope>
    <source>
        <strain evidence="7 8">TBZ9</strain>
    </source>
</reference>
<dbReference type="GO" id="GO:0005886">
    <property type="term" value="C:plasma membrane"/>
    <property type="evidence" value="ECO:0007669"/>
    <property type="project" value="UniProtKB-SubCell"/>
</dbReference>
<feature type="transmembrane region" description="Helical" evidence="6">
    <location>
        <begin position="459"/>
        <end position="477"/>
    </location>
</feature>
<feature type="transmembrane region" description="Helical" evidence="6">
    <location>
        <begin position="308"/>
        <end position="330"/>
    </location>
</feature>
<dbReference type="AlphaFoldDB" id="A0A7Y3X9G2"/>
<name>A0A7Y3X9G2_9GAMM</name>
<proteinExistence type="predicted"/>
<comment type="caution">
    <text evidence="7">The sequence shown here is derived from an EMBL/GenBank/DDBJ whole genome shotgun (WGS) entry which is preliminary data.</text>
</comment>
<comment type="subcellular location">
    <subcellularLocation>
        <location evidence="1">Cell membrane</location>
        <topology evidence="1">Multi-pass membrane protein</topology>
    </subcellularLocation>
</comment>
<keyword evidence="5 6" id="KW-0472">Membrane</keyword>
<feature type="transmembrane region" description="Helical" evidence="6">
    <location>
        <begin position="264"/>
        <end position="287"/>
    </location>
</feature>
<evidence type="ECO:0000256" key="1">
    <source>
        <dbReference type="ARBA" id="ARBA00004651"/>
    </source>
</evidence>
<dbReference type="Pfam" id="PF13440">
    <property type="entry name" value="Polysacc_synt_3"/>
    <property type="match status" value="1"/>
</dbReference>
<evidence type="ECO:0000256" key="5">
    <source>
        <dbReference type="ARBA" id="ARBA00023136"/>
    </source>
</evidence>
<feature type="transmembrane region" description="Helical" evidence="6">
    <location>
        <begin position="399"/>
        <end position="420"/>
    </location>
</feature>
<dbReference type="PANTHER" id="PTHR30250">
    <property type="entry name" value="PST FAMILY PREDICTED COLANIC ACID TRANSPORTER"/>
    <property type="match status" value="1"/>
</dbReference>